<reference evidence="3" key="1">
    <citation type="submission" date="2022-10" db="EMBL/GenBank/DDBJ databases">
        <title>Complete genome sequence of Schlegelella aquatica LMG 23380.</title>
        <authorList>
            <person name="Musilova J."/>
            <person name="Kourilova X."/>
            <person name="Bezdicek M."/>
            <person name="Hermankova K."/>
            <person name="Obruca S."/>
            <person name="Sedlar K."/>
        </authorList>
    </citation>
    <scope>NUCLEOTIDE SEQUENCE</scope>
    <source>
        <strain evidence="3">LMG 23380</strain>
    </source>
</reference>
<feature type="domain" description="Glycosyltransferase subfamily 4-like N-terminal" evidence="2">
    <location>
        <begin position="23"/>
        <end position="207"/>
    </location>
</feature>
<dbReference type="Pfam" id="PF00534">
    <property type="entry name" value="Glycos_transf_1"/>
    <property type="match status" value="1"/>
</dbReference>
<evidence type="ECO:0000313" key="4">
    <source>
        <dbReference type="Proteomes" id="UP001163266"/>
    </source>
</evidence>
<dbReference type="Proteomes" id="UP001163266">
    <property type="component" value="Chromosome"/>
</dbReference>
<dbReference type="Gene3D" id="3.40.50.2000">
    <property type="entry name" value="Glycogen Phosphorylase B"/>
    <property type="match status" value="2"/>
</dbReference>
<evidence type="ECO:0000313" key="3">
    <source>
        <dbReference type="EMBL" id="UZD55667.1"/>
    </source>
</evidence>
<protein>
    <submittedName>
        <fullName evidence="3">Glycosyltransferase</fullName>
        <ecNumber evidence="3">2.4.-.-</ecNumber>
    </submittedName>
</protein>
<dbReference type="GO" id="GO:0016757">
    <property type="term" value="F:glycosyltransferase activity"/>
    <property type="evidence" value="ECO:0007669"/>
    <property type="project" value="UniProtKB-KW"/>
</dbReference>
<dbReference type="PANTHER" id="PTHR45947">
    <property type="entry name" value="SULFOQUINOVOSYL TRANSFERASE SQD2"/>
    <property type="match status" value="1"/>
</dbReference>
<dbReference type="EMBL" id="CP110257">
    <property type="protein sequence ID" value="UZD55667.1"/>
    <property type="molecule type" value="Genomic_DNA"/>
</dbReference>
<gene>
    <name evidence="3" type="ORF">OMP39_03505</name>
</gene>
<dbReference type="InterPro" id="IPR028098">
    <property type="entry name" value="Glyco_trans_4-like_N"/>
</dbReference>
<feature type="domain" description="Glycosyl transferase family 1" evidence="1">
    <location>
        <begin position="217"/>
        <end position="365"/>
    </location>
</feature>
<dbReference type="InterPro" id="IPR050194">
    <property type="entry name" value="Glycosyltransferase_grp1"/>
</dbReference>
<dbReference type="RefSeq" id="WP_264893421.1">
    <property type="nucleotide sequence ID" value="NZ_CP110257.1"/>
</dbReference>
<sequence>MTPPSSNPRPRVLIAHNSYQQRGGEDAVVEAEAELLRSRGHAVRLLVAHNDAIVGMPRSRLAARTLWSSQTVRDFRQALVEFRPDILHVHNTFPLISPSIYWAAARAGVPVVQTLHNFRLLCPQAMLLREGRICEDCVGRLPWRGVVRRCYRGSAAQSGVLAGMISLHRALGTWGSKVDRYIALNEFCRRKFIEGGLPAQRIVVKPNFVDFPAPEDGAREGVLFVGRLAEEKGLSTLCAAARLAPDVAVRVAGTGPQAGLLQGIPSVTSLGALSAAEVREAMCGAQALVMPSLWYENFPRTLVEAFACALPVIASRIGALAELVEDGVTGLLFEPGNAADLAAKMKWAAAHPDALMRMGQEARRRYLREFSPEVNYRRLTEIYAQVLAATPVVGLPDRKVA</sequence>
<dbReference type="Pfam" id="PF13579">
    <property type="entry name" value="Glyco_trans_4_4"/>
    <property type="match status" value="1"/>
</dbReference>
<name>A0ABY6MUI3_9BURK</name>
<organism evidence="3 4">
    <name type="scientific">Caldimonas aquatica</name>
    <dbReference type="NCBI Taxonomy" id="376175"/>
    <lineage>
        <taxon>Bacteria</taxon>
        <taxon>Pseudomonadati</taxon>
        <taxon>Pseudomonadota</taxon>
        <taxon>Betaproteobacteria</taxon>
        <taxon>Burkholderiales</taxon>
        <taxon>Sphaerotilaceae</taxon>
        <taxon>Caldimonas</taxon>
    </lineage>
</organism>
<dbReference type="EC" id="2.4.-.-" evidence="3"/>
<keyword evidence="4" id="KW-1185">Reference proteome</keyword>
<keyword evidence="3" id="KW-0328">Glycosyltransferase</keyword>
<dbReference type="InterPro" id="IPR001296">
    <property type="entry name" value="Glyco_trans_1"/>
</dbReference>
<evidence type="ECO:0000259" key="2">
    <source>
        <dbReference type="Pfam" id="PF13579"/>
    </source>
</evidence>
<dbReference type="PANTHER" id="PTHR45947:SF13">
    <property type="entry name" value="TRANSFERASE"/>
    <property type="match status" value="1"/>
</dbReference>
<accession>A0ABY6MUI3</accession>
<dbReference type="SUPFAM" id="SSF53756">
    <property type="entry name" value="UDP-Glycosyltransferase/glycogen phosphorylase"/>
    <property type="match status" value="1"/>
</dbReference>
<proteinExistence type="predicted"/>
<evidence type="ECO:0000259" key="1">
    <source>
        <dbReference type="Pfam" id="PF00534"/>
    </source>
</evidence>
<keyword evidence="3" id="KW-0808">Transferase</keyword>